<dbReference type="PANTHER" id="PTHR11963:SF48">
    <property type="entry name" value="DIPEPTIDASE B, ISOFORM A"/>
    <property type="match status" value="1"/>
</dbReference>
<feature type="domain" description="Cytosol aminopeptidase" evidence="6">
    <location>
        <begin position="381"/>
        <end position="388"/>
    </location>
</feature>
<dbReference type="GO" id="GO:0030145">
    <property type="term" value="F:manganese ion binding"/>
    <property type="evidence" value="ECO:0007669"/>
    <property type="project" value="InterPro"/>
</dbReference>
<evidence type="ECO:0000313" key="7">
    <source>
        <dbReference type="EnsemblProtists" id="EOD28147"/>
    </source>
</evidence>
<sequence>MLRLALLAQSACALRIAPLMTARSAATMADATSSAPELLFESPASTLGKAASTVVVGRQTALLELSPTLLPAGVPVDLWKALVGKVKPGDAGGSASTMYTAADGEAKTLVAAVLPEHCSRHNSPIRPHAITSLVAPAATDAAKEGGGAAVLLVLEEPAHAAGAACAVARAFPLYSQKKLRQPAEPRGCVRVGFATRSAAISDGAGSVYGPCAKAAAGVRLAARLVDAPPEQLTTTAFVQEAGAVAARLREQGREVLVEVISGDELRERGYGGLYGVGKAATEPPALCVLSHVPDGASKKVCLVGKGIVYDTGGLALKPKEGIPAAGAAGLLGAFEAAVSIGTGGTALHCALCLAENAIGPTAFRNDDVLCFFSGKTCEINNTDAEGRLVLSDGVAHVTASPSLLPGGGSPDLVVDMATLTGAQMVATGKHFAAVFTNDEETERAAVAAGRRTGDLVHPAPPSPSRAEQGQPVKRASRPRVCKQVPYAPEFHRAEFASKVADCKNSVKDRGNAQVSCAGNFIGENLHPDFEGAWLHIDCAGPAFHADRATGYGVALVLGLLEVEGFAP</sequence>
<dbReference type="AlphaFoldDB" id="A0A0D3JXB2"/>
<proteinExistence type="inferred from homology"/>
<dbReference type="InterPro" id="IPR041417">
    <property type="entry name" value="NPEPL1_N"/>
</dbReference>
<evidence type="ECO:0000256" key="5">
    <source>
        <dbReference type="SAM" id="MobiDB-lite"/>
    </source>
</evidence>
<dbReference type="PaxDb" id="2903-EOD28147"/>
<reference evidence="7" key="2">
    <citation type="submission" date="2024-10" db="UniProtKB">
        <authorList>
            <consortium name="EnsemblProtists"/>
        </authorList>
    </citation>
    <scope>IDENTIFICATION</scope>
</reference>
<evidence type="ECO:0000256" key="4">
    <source>
        <dbReference type="ARBA" id="ARBA00022801"/>
    </source>
</evidence>
<dbReference type="Gene3D" id="3.40.50.10590">
    <property type="entry name" value="Zn-dependent exopeptidases"/>
    <property type="match status" value="1"/>
</dbReference>
<dbReference type="OMA" id="MVCEQSD"/>
<comment type="similarity">
    <text evidence="1">Belongs to the peptidase M17 family.</text>
</comment>
<dbReference type="RefSeq" id="XP_005780576.1">
    <property type="nucleotide sequence ID" value="XM_005780519.1"/>
</dbReference>
<dbReference type="Proteomes" id="UP000013827">
    <property type="component" value="Unassembled WGS sequence"/>
</dbReference>
<dbReference type="PRINTS" id="PR00481">
    <property type="entry name" value="LAMNOPPTDASE"/>
</dbReference>
<dbReference type="GO" id="GO:0006508">
    <property type="term" value="P:proteolysis"/>
    <property type="evidence" value="ECO:0007669"/>
    <property type="project" value="UniProtKB-KW"/>
</dbReference>
<keyword evidence="3" id="KW-0645">Protease</keyword>
<dbReference type="PANTHER" id="PTHR11963">
    <property type="entry name" value="LEUCINE AMINOPEPTIDASE-RELATED"/>
    <property type="match status" value="1"/>
</dbReference>
<dbReference type="Gene3D" id="3.40.630.10">
    <property type="entry name" value="Zn peptidases"/>
    <property type="match status" value="1"/>
</dbReference>
<organism evidence="7 8">
    <name type="scientific">Emiliania huxleyi (strain CCMP1516)</name>
    <dbReference type="NCBI Taxonomy" id="280463"/>
    <lineage>
        <taxon>Eukaryota</taxon>
        <taxon>Haptista</taxon>
        <taxon>Haptophyta</taxon>
        <taxon>Prymnesiophyceae</taxon>
        <taxon>Isochrysidales</taxon>
        <taxon>Noelaerhabdaceae</taxon>
        <taxon>Emiliania</taxon>
    </lineage>
</organism>
<feature type="region of interest" description="Disordered" evidence="5">
    <location>
        <begin position="447"/>
        <end position="478"/>
    </location>
</feature>
<dbReference type="InterPro" id="IPR011356">
    <property type="entry name" value="Leucine_aapep/pepB"/>
</dbReference>
<dbReference type="GO" id="GO:0005737">
    <property type="term" value="C:cytoplasm"/>
    <property type="evidence" value="ECO:0007669"/>
    <property type="project" value="InterPro"/>
</dbReference>
<evidence type="ECO:0000256" key="3">
    <source>
        <dbReference type="ARBA" id="ARBA00022670"/>
    </source>
</evidence>
<dbReference type="eggNOG" id="KOG2597">
    <property type="taxonomic scope" value="Eukaryota"/>
</dbReference>
<keyword evidence="2" id="KW-0031">Aminopeptidase</keyword>
<dbReference type="PROSITE" id="PS00631">
    <property type="entry name" value="CYTOSOL_AP"/>
    <property type="match status" value="1"/>
</dbReference>
<dbReference type="Pfam" id="PF18295">
    <property type="entry name" value="Pdase_M17_N2"/>
    <property type="match status" value="1"/>
</dbReference>
<dbReference type="EnsemblProtists" id="EOD28147">
    <property type="protein sequence ID" value="EOD28147"/>
    <property type="gene ID" value="EMIHUDRAFT_235083"/>
</dbReference>
<keyword evidence="4" id="KW-0378">Hydrolase</keyword>
<name>A0A0D3JXB2_EMIH1</name>
<dbReference type="HOGENOM" id="CLU_013734_3_1_1"/>
<evidence type="ECO:0000256" key="2">
    <source>
        <dbReference type="ARBA" id="ARBA00022438"/>
    </source>
</evidence>
<dbReference type="GeneID" id="17273692"/>
<dbReference type="KEGG" id="ehx:EMIHUDRAFT_235083"/>
<evidence type="ECO:0000259" key="6">
    <source>
        <dbReference type="PROSITE" id="PS00631"/>
    </source>
</evidence>
<evidence type="ECO:0000256" key="1">
    <source>
        <dbReference type="ARBA" id="ARBA00009528"/>
    </source>
</evidence>
<keyword evidence="8" id="KW-1185">Reference proteome</keyword>
<dbReference type="SUPFAM" id="SSF53187">
    <property type="entry name" value="Zn-dependent exopeptidases"/>
    <property type="match status" value="1"/>
</dbReference>
<protein>
    <recommendedName>
        <fullName evidence="6">Cytosol aminopeptidase domain-containing protein</fullName>
    </recommendedName>
</protein>
<evidence type="ECO:0000313" key="8">
    <source>
        <dbReference type="Proteomes" id="UP000013827"/>
    </source>
</evidence>
<dbReference type="STRING" id="2903.R1CZG9"/>
<dbReference type="Pfam" id="PF00883">
    <property type="entry name" value="Peptidase_M17"/>
    <property type="match status" value="2"/>
</dbReference>
<dbReference type="GO" id="GO:0070006">
    <property type="term" value="F:metalloaminopeptidase activity"/>
    <property type="evidence" value="ECO:0007669"/>
    <property type="project" value="InterPro"/>
</dbReference>
<dbReference type="InterPro" id="IPR000819">
    <property type="entry name" value="Peptidase_M17_C"/>
</dbReference>
<reference evidence="8" key="1">
    <citation type="journal article" date="2013" name="Nature">
        <title>Pan genome of the phytoplankton Emiliania underpins its global distribution.</title>
        <authorList>
            <person name="Read B.A."/>
            <person name="Kegel J."/>
            <person name="Klute M.J."/>
            <person name="Kuo A."/>
            <person name="Lefebvre S.C."/>
            <person name="Maumus F."/>
            <person name="Mayer C."/>
            <person name="Miller J."/>
            <person name="Monier A."/>
            <person name="Salamov A."/>
            <person name="Young J."/>
            <person name="Aguilar M."/>
            <person name="Claverie J.M."/>
            <person name="Frickenhaus S."/>
            <person name="Gonzalez K."/>
            <person name="Herman E.K."/>
            <person name="Lin Y.C."/>
            <person name="Napier J."/>
            <person name="Ogata H."/>
            <person name="Sarno A.F."/>
            <person name="Shmutz J."/>
            <person name="Schroeder D."/>
            <person name="de Vargas C."/>
            <person name="Verret F."/>
            <person name="von Dassow P."/>
            <person name="Valentin K."/>
            <person name="Van de Peer Y."/>
            <person name="Wheeler G."/>
            <person name="Dacks J.B."/>
            <person name="Delwiche C.F."/>
            <person name="Dyhrman S.T."/>
            <person name="Glockner G."/>
            <person name="John U."/>
            <person name="Richards T."/>
            <person name="Worden A.Z."/>
            <person name="Zhang X."/>
            <person name="Grigoriev I.V."/>
            <person name="Allen A.E."/>
            <person name="Bidle K."/>
            <person name="Borodovsky M."/>
            <person name="Bowler C."/>
            <person name="Brownlee C."/>
            <person name="Cock J.M."/>
            <person name="Elias M."/>
            <person name="Gladyshev V.N."/>
            <person name="Groth M."/>
            <person name="Guda C."/>
            <person name="Hadaegh A."/>
            <person name="Iglesias-Rodriguez M.D."/>
            <person name="Jenkins J."/>
            <person name="Jones B.M."/>
            <person name="Lawson T."/>
            <person name="Leese F."/>
            <person name="Lindquist E."/>
            <person name="Lobanov A."/>
            <person name="Lomsadze A."/>
            <person name="Malik S.B."/>
            <person name="Marsh M.E."/>
            <person name="Mackinder L."/>
            <person name="Mock T."/>
            <person name="Mueller-Roeber B."/>
            <person name="Pagarete A."/>
            <person name="Parker M."/>
            <person name="Probert I."/>
            <person name="Quesneville H."/>
            <person name="Raines C."/>
            <person name="Rensing S.A."/>
            <person name="Riano-Pachon D.M."/>
            <person name="Richier S."/>
            <person name="Rokitta S."/>
            <person name="Shiraiwa Y."/>
            <person name="Soanes D.M."/>
            <person name="van der Giezen M."/>
            <person name="Wahlund T.M."/>
            <person name="Williams B."/>
            <person name="Wilson W."/>
            <person name="Wolfe G."/>
            <person name="Wurch L.L."/>
        </authorList>
    </citation>
    <scope>NUCLEOTIDE SEQUENCE</scope>
</reference>
<accession>A0A0D3JXB2</accession>